<dbReference type="InterPro" id="IPR013691">
    <property type="entry name" value="MeTrfase_14"/>
</dbReference>
<dbReference type="SUPFAM" id="SSF53335">
    <property type="entry name" value="S-adenosyl-L-methionine-dependent methyltransferases"/>
    <property type="match status" value="1"/>
</dbReference>
<dbReference type="GO" id="GO:0032259">
    <property type="term" value="P:methylation"/>
    <property type="evidence" value="ECO:0007669"/>
    <property type="project" value="UniProtKB-KW"/>
</dbReference>
<evidence type="ECO:0000313" key="4">
    <source>
        <dbReference type="Proteomes" id="UP000248631"/>
    </source>
</evidence>
<dbReference type="Proteomes" id="UP000248631">
    <property type="component" value="Unassembled WGS sequence"/>
</dbReference>
<gene>
    <name evidence="3" type="ORF">RB24_16090</name>
</gene>
<dbReference type="EMBL" id="JUGD01000018">
    <property type="protein sequence ID" value="RAM63595.1"/>
    <property type="molecule type" value="Genomic_DNA"/>
</dbReference>
<dbReference type="GO" id="GO:0008168">
    <property type="term" value="F:methyltransferase activity"/>
    <property type="evidence" value="ECO:0007669"/>
    <property type="project" value="UniProtKB-KW"/>
</dbReference>
<dbReference type="Pfam" id="PF08484">
    <property type="entry name" value="Methyltransf_14"/>
    <property type="match status" value="1"/>
</dbReference>
<protein>
    <submittedName>
        <fullName evidence="3">SAM-dependent methyltransferase</fullName>
    </submittedName>
</protein>
<keyword evidence="4" id="KW-1185">Reference proteome</keyword>
<proteinExistence type="predicted"/>
<feature type="domain" description="Methyltransferase putative zinc binding" evidence="1">
    <location>
        <begin position="3"/>
        <end position="64"/>
    </location>
</feature>
<organism evidence="3 4">
    <name type="scientific">Herbaspirillum rubrisubalbicans</name>
    <dbReference type="NCBI Taxonomy" id="80842"/>
    <lineage>
        <taxon>Bacteria</taxon>
        <taxon>Pseudomonadati</taxon>
        <taxon>Pseudomonadota</taxon>
        <taxon>Betaproteobacteria</taxon>
        <taxon>Burkholderiales</taxon>
        <taxon>Oxalobacteraceae</taxon>
        <taxon>Herbaspirillum</taxon>
    </lineage>
</organism>
<comment type="caution">
    <text evidence="3">The sequence shown here is derived from an EMBL/GenBank/DDBJ whole genome shotgun (WGS) entry which is preliminary data.</text>
</comment>
<dbReference type="Gene3D" id="3.40.50.150">
    <property type="entry name" value="Vaccinia Virus protein VP39"/>
    <property type="match status" value="1"/>
</dbReference>
<dbReference type="PANTHER" id="PTHR43861:SF5">
    <property type="entry name" value="BLL5978 PROTEIN"/>
    <property type="match status" value="1"/>
</dbReference>
<dbReference type="InterPro" id="IPR013630">
    <property type="entry name" value="Methyltransf_Zn-bd_dom_put"/>
</dbReference>
<evidence type="ECO:0000259" key="2">
    <source>
        <dbReference type="Pfam" id="PF08484"/>
    </source>
</evidence>
<dbReference type="InterPro" id="IPR029063">
    <property type="entry name" value="SAM-dependent_MTases_sf"/>
</dbReference>
<dbReference type="Gene3D" id="6.20.50.110">
    <property type="entry name" value="Methyltransferase, zinc-binding domain"/>
    <property type="match status" value="1"/>
</dbReference>
<reference evidence="3 4" key="1">
    <citation type="submission" date="2014-12" db="EMBL/GenBank/DDBJ databases">
        <title>Complete genome sequence of Herbaspirillum rubrisubalbicans Os38.</title>
        <authorList>
            <person name="Chen M."/>
            <person name="An Q."/>
        </authorList>
    </citation>
    <scope>NUCLEOTIDE SEQUENCE [LARGE SCALE GENOMIC DNA]</scope>
    <source>
        <strain evidence="3 4">Os38</strain>
    </source>
</reference>
<dbReference type="RefSeq" id="WP_112069014.1">
    <property type="nucleotide sequence ID" value="NZ_JUGD01000018.1"/>
</dbReference>
<keyword evidence="3" id="KW-0489">Methyltransferase</keyword>
<dbReference type="Pfam" id="PF13489">
    <property type="entry name" value="Methyltransf_23"/>
    <property type="match status" value="1"/>
</dbReference>
<evidence type="ECO:0000313" key="3">
    <source>
        <dbReference type="EMBL" id="RAM63595.1"/>
    </source>
</evidence>
<feature type="domain" description="C-methyltransferase" evidence="2">
    <location>
        <begin position="245"/>
        <end position="402"/>
    </location>
</feature>
<dbReference type="InterPro" id="IPR038576">
    <property type="entry name" value="Methyltransf_Zn-bd_dom_put_sf"/>
</dbReference>
<evidence type="ECO:0000259" key="1">
    <source>
        <dbReference type="Pfam" id="PF08421"/>
    </source>
</evidence>
<dbReference type="PANTHER" id="PTHR43861">
    <property type="entry name" value="TRANS-ACONITATE 2-METHYLTRANSFERASE-RELATED"/>
    <property type="match status" value="1"/>
</dbReference>
<accession>A0ABX9BZU5</accession>
<name>A0ABX9BZU5_9BURK</name>
<dbReference type="Gene3D" id="3.40.50.720">
    <property type="entry name" value="NAD(P)-binding Rossmann-like Domain"/>
    <property type="match status" value="1"/>
</dbReference>
<keyword evidence="3" id="KW-0808">Transferase</keyword>
<dbReference type="Pfam" id="PF08421">
    <property type="entry name" value="Methyltransf_13"/>
    <property type="match status" value="1"/>
</dbReference>
<sequence length="407" mass="45363">MKCRHCNSELSHQFIDLGFAPPSNAYLHPAGLSAPETYYPLRVMVCDQCWLVQTEDYAHHGELFNHEYAYFSSTSSSWLAHARRYVDDMVTRFHLDGNSLVVELAANDGYLLQYVQQRAIPCLGVEPTRSTAAAARSKGIRVVEEFFGRTLATRLRASEGAADLIAANNVLAHVPDINDFVGGIQILLSEQGTATLEFPHLLNLLRLTQFDTIYHEHFSYLSLGVVERIVTSQGLRVYDVEKLDTHGGSLRVYVCHQAASPIRSKAVDQVRDEEMNHGLESIGCYGHFRDRVEKVKLDVLSFLIAQKAAGCRVAAYGAAAKGNTLLNYCGVHADLLGFVADAAGAKQGKYMPGSHIPIVEPAQLLKRRPDFVLILPWNIRQEVEQQLKEIRSWGGKFVVAIPELEIW</sequence>